<evidence type="ECO:0000313" key="2">
    <source>
        <dbReference type="EMBL" id="GBP57102.1"/>
    </source>
</evidence>
<feature type="region of interest" description="Disordered" evidence="1">
    <location>
        <begin position="86"/>
        <end position="109"/>
    </location>
</feature>
<name>A0A4C1X2A9_EUMVA</name>
<comment type="caution">
    <text evidence="2">The sequence shown here is derived from an EMBL/GenBank/DDBJ whole genome shotgun (WGS) entry which is preliminary data.</text>
</comment>
<evidence type="ECO:0000256" key="1">
    <source>
        <dbReference type="SAM" id="MobiDB-lite"/>
    </source>
</evidence>
<keyword evidence="3" id="KW-1185">Reference proteome</keyword>
<organism evidence="2 3">
    <name type="scientific">Eumeta variegata</name>
    <name type="common">Bagworm moth</name>
    <name type="synonym">Eumeta japonica</name>
    <dbReference type="NCBI Taxonomy" id="151549"/>
    <lineage>
        <taxon>Eukaryota</taxon>
        <taxon>Metazoa</taxon>
        <taxon>Ecdysozoa</taxon>
        <taxon>Arthropoda</taxon>
        <taxon>Hexapoda</taxon>
        <taxon>Insecta</taxon>
        <taxon>Pterygota</taxon>
        <taxon>Neoptera</taxon>
        <taxon>Endopterygota</taxon>
        <taxon>Lepidoptera</taxon>
        <taxon>Glossata</taxon>
        <taxon>Ditrysia</taxon>
        <taxon>Tineoidea</taxon>
        <taxon>Psychidae</taxon>
        <taxon>Oiketicinae</taxon>
        <taxon>Eumeta</taxon>
    </lineage>
</organism>
<protein>
    <submittedName>
        <fullName evidence="2">Uncharacterized protein</fullName>
    </submittedName>
</protein>
<dbReference type="EMBL" id="BGZK01000708">
    <property type="protein sequence ID" value="GBP57102.1"/>
    <property type="molecule type" value="Genomic_DNA"/>
</dbReference>
<evidence type="ECO:0000313" key="3">
    <source>
        <dbReference type="Proteomes" id="UP000299102"/>
    </source>
</evidence>
<proteinExistence type="predicted"/>
<sequence length="140" mass="15733">MRRREREKTYQIKPFHGRITRYLNEKATGAVKECSRLTSFEGGRLTCDDALLVRPRPTLVRRCRREGDEDPSAWLYNKIEISIAAAHKTRPNARPRNKRSKRPRGAATYKSRALAGGACDDGGFVSTDGACVDALQPQKS</sequence>
<feature type="compositionally biased region" description="Basic residues" evidence="1">
    <location>
        <begin position="87"/>
        <end position="104"/>
    </location>
</feature>
<dbReference type="Proteomes" id="UP000299102">
    <property type="component" value="Unassembled WGS sequence"/>
</dbReference>
<accession>A0A4C1X2A9</accession>
<dbReference type="AlphaFoldDB" id="A0A4C1X2A9"/>
<gene>
    <name evidence="2" type="ORF">EVAR_36770_1</name>
</gene>
<reference evidence="2 3" key="1">
    <citation type="journal article" date="2019" name="Commun. Biol.">
        <title>The bagworm genome reveals a unique fibroin gene that provides high tensile strength.</title>
        <authorList>
            <person name="Kono N."/>
            <person name="Nakamura H."/>
            <person name="Ohtoshi R."/>
            <person name="Tomita M."/>
            <person name="Numata K."/>
            <person name="Arakawa K."/>
        </authorList>
    </citation>
    <scope>NUCLEOTIDE SEQUENCE [LARGE SCALE GENOMIC DNA]</scope>
</reference>